<gene>
    <name evidence="2" type="ORF">JYU06_00390</name>
</gene>
<feature type="signal peptide" evidence="1">
    <location>
        <begin position="1"/>
        <end position="19"/>
    </location>
</feature>
<feature type="chain" id="PRO_5046153847" evidence="1">
    <location>
        <begin position="20"/>
        <end position="224"/>
    </location>
</feature>
<dbReference type="Proteomes" id="UP000717534">
    <property type="component" value="Unassembled WGS sequence"/>
</dbReference>
<evidence type="ECO:0000313" key="2">
    <source>
        <dbReference type="EMBL" id="MBN4067971.1"/>
    </source>
</evidence>
<proteinExistence type="predicted"/>
<comment type="caution">
    <text evidence="2">The sequence shown here is derived from an EMBL/GenBank/DDBJ whole genome shotgun (WGS) entry which is preliminary data.</text>
</comment>
<dbReference type="EMBL" id="JAFITO010000002">
    <property type="protein sequence ID" value="MBN4067971.1"/>
    <property type="molecule type" value="Genomic_DNA"/>
</dbReference>
<evidence type="ECO:0000256" key="1">
    <source>
        <dbReference type="SAM" id="SignalP"/>
    </source>
</evidence>
<protein>
    <submittedName>
        <fullName evidence="2">Uncharacterized protein</fullName>
    </submittedName>
</protein>
<reference evidence="2 3" key="1">
    <citation type="submission" date="2021-02" db="EMBL/GenBank/DDBJ databases">
        <title>Activity-based single-cell genomes from oceanic crustal fluid captures similar information to metagenomic and metatranscriptomic surveys with orders of magnitude less sampling.</title>
        <authorList>
            <person name="D'Angelo T.S."/>
            <person name="Orcutt B.N."/>
        </authorList>
    </citation>
    <scope>NUCLEOTIDE SEQUENCE [LARGE SCALE GENOMIC DNA]</scope>
    <source>
        <strain evidence="2">AH-315-G02</strain>
    </source>
</reference>
<evidence type="ECO:0000313" key="3">
    <source>
        <dbReference type="Proteomes" id="UP000717534"/>
    </source>
</evidence>
<sequence length="224" mass="24812">MKTLFCLFLVLFSSSMAVAVETPQSATNCHCFKNRLFDPQRKFSADKYILTTSFNSFIAASFHISKRQIVMMLMNDSVGSDDLLIGLYLARARQVELESLLAILDNGGTWQQILESPSSHNKGIDEEVLKTIQSVINDKAATVDLITDELLKAFFGITDSAIDALRNAGGSGREITLVYLLEKYGNPERPAADIMTMHTREKKSWGEIAHLFGLSAKDTGKVLL</sequence>
<keyword evidence="1" id="KW-0732">Signal</keyword>
<keyword evidence="3" id="KW-1185">Reference proteome</keyword>
<name>A0ABS3AS78_9BACT</name>
<accession>A0ABS3AS78</accession>
<organism evidence="2 3">
    <name type="scientific">Desulfotalea psychrophila</name>
    <dbReference type="NCBI Taxonomy" id="84980"/>
    <lineage>
        <taxon>Bacteria</taxon>
        <taxon>Pseudomonadati</taxon>
        <taxon>Thermodesulfobacteriota</taxon>
        <taxon>Desulfobulbia</taxon>
        <taxon>Desulfobulbales</taxon>
        <taxon>Desulfocapsaceae</taxon>
        <taxon>Desulfotalea</taxon>
    </lineage>
</organism>